<gene>
    <name evidence="2" type="ORF">NDI79_19490</name>
</gene>
<proteinExistence type="predicted"/>
<reference evidence="2 3" key="1">
    <citation type="submission" date="2022-06" db="EMBL/GenBank/DDBJ databases">
        <title>Halogeometricum sp. a new haloarchaeum isolate from saline soil.</title>
        <authorList>
            <person name="Strakova D."/>
            <person name="Galisteo C."/>
            <person name="Sanchez-Porro C."/>
            <person name="Ventosa A."/>
        </authorList>
    </citation>
    <scope>NUCLEOTIDE SEQUENCE [LARGE SCALE GENOMIC DNA]</scope>
    <source>
        <strain evidence="3">S3BR25-2</strain>
    </source>
</reference>
<feature type="region of interest" description="Disordered" evidence="1">
    <location>
        <begin position="26"/>
        <end position="59"/>
    </location>
</feature>
<evidence type="ECO:0000313" key="3">
    <source>
        <dbReference type="Proteomes" id="UP001254813"/>
    </source>
</evidence>
<organism evidence="2 3">
    <name type="scientific">Halogeometricum luteum</name>
    <dbReference type="NCBI Taxonomy" id="2950537"/>
    <lineage>
        <taxon>Archaea</taxon>
        <taxon>Methanobacteriati</taxon>
        <taxon>Methanobacteriota</taxon>
        <taxon>Stenosarchaea group</taxon>
        <taxon>Halobacteria</taxon>
        <taxon>Halobacteriales</taxon>
        <taxon>Haloferacaceae</taxon>
        <taxon>Halogeometricum</taxon>
    </lineage>
</organism>
<dbReference type="RefSeq" id="WP_310930375.1">
    <property type="nucleotide sequence ID" value="NZ_JAMQOQ010000006.1"/>
</dbReference>
<sequence>MPPSRRATLGLLGSATVALLAGCTAGSGGTDAAVTSESGAETDSEPSGTTDASETAGAPASVEMRLVGPETEQVLFTGEDVARVGEAQRYQTSYGLPITLDDDATERISDTVSAAGVDENPEEFEFVLRRGGEEANRFGIAQDLATAMAEGEWDGEFVLTTEDEAAAESLRETLRSE</sequence>
<keyword evidence="3" id="KW-1185">Reference proteome</keyword>
<protein>
    <recommendedName>
        <fullName evidence="4">Preprotein translocase subunit SecD</fullName>
    </recommendedName>
</protein>
<dbReference type="PROSITE" id="PS51257">
    <property type="entry name" value="PROKAR_LIPOPROTEIN"/>
    <property type="match status" value="1"/>
</dbReference>
<accession>A0ABU2G6F9</accession>
<evidence type="ECO:0000313" key="2">
    <source>
        <dbReference type="EMBL" id="MDS0296360.1"/>
    </source>
</evidence>
<evidence type="ECO:0000256" key="1">
    <source>
        <dbReference type="SAM" id="MobiDB-lite"/>
    </source>
</evidence>
<comment type="caution">
    <text evidence="2">The sequence shown here is derived from an EMBL/GenBank/DDBJ whole genome shotgun (WGS) entry which is preliminary data.</text>
</comment>
<feature type="compositionally biased region" description="Polar residues" evidence="1">
    <location>
        <begin position="33"/>
        <end position="53"/>
    </location>
</feature>
<evidence type="ECO:0008006" key="4">
    <source>
        <dbReference type="Google" id="ProtNLM"/>
    </source>
</evidence>
<dbReference type="EMBL" id="JAMQOQ010000006">
    <property type="protein sequence ID" value="MDS0296360.1"/>
    <property type="molecule type" value="Genomic_DNA"/>
</dbReference>
<dbReference type="Proteomes" id="UP001254813">
    <property type="component" value="Unassembled WGS sequence"/>
</dbReference>
<name>A0ABU2G6F9_9EURY</name>